<evidence type="ECO:0000256" key="6">
    <source>
        <dbReference type="ARBA" id="ARBA00022832"/>
    </source>
</evidence>
<gene>
    <name evidence="14" type="primary">fabH</name>
    <name evidence="17" type="ORF">BK138_32390</name>
</gene>
<evidence type="ECO:0000259" key="15">
    <source>
        <dbReference type="Pfam" id="PF08541"/>
    </source>
</evidence>
<sequence length="336" mass="37309">MVFHSRITATGTYIPQRKLTNDDLENMVDTSHEWIVQRTGIYERRIAERDEFTSDLCISAVRNLIFRYNKTIEDVDFIIVCTTTPDFPFPTVSCLIQVHFHIQNAGAIDISAACAGFSYGLIMAHGLIASGLHRKVLVIAGETLSKITDYSDRTTCVLFGDAAGAVLLERDDQFEGFVSHHVGSDGKGGAHIYRTGLANRLGEQMLCNNNCIVQNGREVFRWVMRTIPDSIHQLINKSSQTINDVDWFIPHSANMRLIEPLCEKLEFPLERTLHSLTRFGNTSSSTIPLSLDLGIRNGKILAGNQALLYGFGGGLVHAGVLVRLQLDPLVNEPLPL</sequence>
<dbReference type="Pfam" id="PF08541">
    <property type="entry name" value="ACP_syn_III_C"/>
    <property type="match status" value="1"/>
</dbReference>
<dbReference type="GO" id="GO:0033818">
    <property type="term" value="F:beta-ketoacyl-acyl-carrier-protein synthase III activity"/>
    <property type="evidence" value="ECO:0007669"/>
    <property type="project" value="UniProtKB-UniRule"/>
</dbReference>
<dbReference type="InterPro" id="IPR013751">
    <property type="entry name" value="ACP_syn_III_N"/>
</dbReference>
<keyword evidence="4 14" id="KW-0444">Lipid biosynthesis</keyword>
<keyword evidence="6 14" id="KW-0276">Fatty acid metabolism</keyword>
<keyword evidence="3 14" id="KW-0963">Cytoplasm</keyword>
<evidence type="ECO:0000256" key="7">
    <source>
        <dbReference type="ARBA" id="ARBA00023098"/>
    </source>
</evidence>
<evidence type="ECO:0000256" key="2">
    <source>
        <dbReference type="ARBA" id="ARBA00008642"/>
    </source>
</evidence>
<comment type="subunit">
    <text evidence="14">Homodimer.</text>
</comment>
<keyword evidence="9 14" id="KW-0012">Acyltransferase</keyword>
<dbReference type="EC" id="2.3.1.180" evidence="14"/>
<feature type="domain" description="Beta-ketoacyl-[acyl-carrier-protein] synthase III C-terminal" evidence="15">
    <location>
        <begin position="237"/>
        <end position="323"/>
    </location>
</feature>
<comment type="catalytic activity">
    <reaction evidence="13">
        <text>3-methylbutanoyl-CoA + malonyl-[ACP] + H(+) = 5-methyl-3-oxohexanoyl-[ACP] + CO2 + CoA</text>
        <dbReference type="Rhea" id="RHEA:42272"/>
        <dbReference type="Rhea" id="RHEA-COMP:9623"/>
        <dbReference type="Rhea" id="RHEA-COMP:9941"/>
        <dbReference type="ChEBI" id="CHEBI:15378"/>
        <dbReference type="ChEBI" id="CHEBI:16526"/>
        <dbReference type="ChEBI" id="CHEBI:57287"/>
        <dbReference type="ChEBI" id="CHEBI:57345"/>
        <dbReference type="ChEBI" id="CHEBI:78449"/>
        <dbReference type="ChEBI" id="CHEBI:78822"/>
        <dbReference type="EC" id="2.3.1.300"/>
    </reaction>
    <physiologicalReaction direction="left-to-right" evidence="13">
        <dbReference type="Rhea" id="RHEA:42273"/>
    </physiologicalReaction>
</comment>
<dbReference type="NCBIfam" id="NF006829">
    <property type="entry name" value="PRK09352.1"/>
    <property type="match status" value="1"/>
</dbReference>
<comment type="caution">
    <text evidence="17">The sequence shown here is derived from an EMBL/GenBank/DDBJ whole genome shotgun (WGS) entry which is preliminary data.</text>
</comment>
<dbReference type="Pfam" id="PF08545">
    <property type="entry name" value="ACP_syn_III"/>
    <property type="match status" value="1"/>
</dbReference>
<feature type="domain" description="Beta-ketoacyl-[acyl-carrier-protein] synthase III N-terminal" evidence="16">
    <location>
        <begin position="108"/>
        <end position="186"/>
    </location>
</feature>
<dbReference type="UniPathway" id="UPA00094"/>
<keyword evidence="14" id="KW-0511">Multifunctional enzyme</keyword>
<dbReference type="NCBIfam" id="TIGR00747">
    <property type="entry name" value="fabH"/>
    <property type="match status" value="1"/>
</dbReference>
<comment type="pathway">
    <text evidence="1 14">Lipid metabolism; fatty acid biosynthesis.</text>
</comment>
<evidence type="ECO:0000256" key="4">
    <source>
        <dbReference type="ARBA" id="ARBA00022516"/>
    </source>
</evidence>
<evidence type="ECO:0000313" key="18">
    <source>
        <dbReference type="Proteomes" id="UP000187172"/>
    </source>
</evidence>
<evidence type="ECO:0000256" key="10">
    <source>
        <dbReference type="ARBA" id="ARBA00051096"/>
    </source>
</evidence>
<evidence type="ECO:0000313" key="17">
    <source>
        <dbReference type="EMBL" id="OMF46925.1"/>
    </source>
</evidence>
<dbReference type="GO" id="GO:0006633">
    <property type="term" value="P:fatty acid biosynthetic process"/>
    <property type="evidence" value="ECO:0007669"/>
    <property type="project" value="UniProtKB-UniRule"/>
</dbReference>
<organism evidence="17 18">
    <name type="scientific">Paenibacillus rhizosphaerae</name>
    <dbReference type="NCBI Taxonomy" id="297318"/>
    <lineage>
        <taxon>Bacteria</taxon>
        <taxon>Bacillati</taxon>
        <taxon>Bacillota</taxon>
        <taxon>Bacilli</taxon>
        <taxon>Bacillales</taxon>
        <taxon>Paenibacillaceae</taxon>
        <taxon>Paenibacillus</taxon>
    </lineage>
</organism>
<dbReference type="CDD" id="cd00830">
    <property type="entry name" value="KAS_III"/>
    <property type="match status" value="1"/>
</dbReference>
<feature type="active site" evidence="14">
    <location>
        <position position="114"/>
    </location>
</feature>
<comment type="subcellular location">
    <subcellularLocation>
        <location evidence="14">Cytoplasm</location>
    </subcellularLocation>
</comment>
<feature type="region of interest" description="ACP-binding" evidence="14">
    <location>
        <begin position="252"/>
        <end position="256"/>
    </location>
</feature>
<keyword evidence="18" id="KW-1185">Reference proteome</keyword>
<dbReference type="HAMAP" id="MF_01815">
    <property type="entry name" value="FabH"/>
    <property type="match status" value="1"/>
</dbReference>
<comment type="function">
    <text evidence="14">Catalyzes the condensation reaction of fatty acid synthesis by the addition to an acyl acceptor of two carbons from malonyl-ACP. Catalyzes the first condensation reaction which initiates fatty acid synthesis and may therefore play a role in governing the total rate of fatty acid production. Possesses both acetoacetyl-ACP synthase and acetyl transacylase activities. Its substrate specificity determines the biosynthesis of branched-chain and/or straight-chain of fatty acids.</text>
</comment>
<name>A0A1R1E537_9BACL</name>
<comment type="catalytic activity">
    <reaction evidence="10">
        <text>malonyl-[ACP] + acetyl-CoA + H(+) = 3-oxobutanoyl-[ACP] + CO2 + CoA</text>
        <dbReference type="Rhea" id="RHEA:12080"/>
        <dbReference type="Rhea" id="RHEA-COMP:9623"/>
        <dbReference type="Rhea" id="RHEA-COMP:9625"/>
        <dbReference type="ChEBI" id="CHEBI:15378"/>
        <dbReference type="ChEBI" id="CHEBI:16526"/>
        <dbReference type="ChEBI" id="CHEBI:57287"/>
        <dbReference type="ChEBI" id="CHEBI:57288"/>
        <dbReference type="ChEBI" id="CHEBI:78449"/>
        <dbReference type="ChEBI" id="CHEBI:78450"/>
        <dbReference type="EC" id="2.3.1.180"/>
    </reaction>
    <physiologicalReaction direction="left-to-right" evidence="10">
        <dbReference type="Rhea" id="RHEA:12081"/>
    </physiologicalReaction>
</comment>
<reference evidence="17 18" key="1">
    <citation type="submission" date="2016-11" db="EMBL/GenBank/DDBJ databases">
        <title>Paenibacillus species isolates.</title>
        <authorList>
            <person name="Beno S.M."/>
        </authorList>
    </citation>
    <scope>NUCLEOTIDE SEQUENCE [LARGE SCALE GENOMIC DNA]</scope>
    <source>
        <strain evidence="17 18">FSL R5-0378</strain>
    </source>
</reference>
<evidence type="ECO:0000256" key="5">
    <source>
        <dbReference type="ARBA" id="ARBA00022679"/>
    </source>
</evidence>
<dbReference type="FunFam" id="3.40.47.10:FF:000004">
    <property type="entry name" value="3-oxoacyl-[acyl-carrier-protein] synthase 3"/>
    <property type="match status" value="1"/>
</dbReference>
<evidence type="ECO:0000256" key="13">
    <source>
        <dbReference type="ARBA" id="ARBA00052985"/>
    </source>
</evidence>
<proteinExistence type="inferred from homology"/>
<keyword evidence="5 14" id="KW-0808">Transferase</keyword>
<evidence type="ECO:0000256" key="9">
    <source>
        <dbReference type="ARBA" id="ARBA00023315"/>
    </source>
</evidence>
<dbReference type="RefSeq" id="WP_076176444.1">
    <property type="nucleotide sequence ID" value="NZ_MRTP01000019.1"/>
</dbReference>
<comment type="catalytic activity">
    <reaction evidence="11">
        <text>(2S)-2-methylbutanoyl-CoA + malonyl-[ACP] + H(+) = (4S)-4-methyl-3-oxohexanoyl-[ACP] + CO2 + CoA</text>
        <dbReference type="Rhea" id="RHEA:42276"/>
        <dbReference type="Rhea" id="RHEA-COMP:9623"/>
        <dbReference type="Rhea" id="RHEA-COMP:17148"/>
        <dbReference type="ChEBI" id="CHEBI:15378"/>
        <dbReference type="ChEBI" id="CHEBI:16526"/>
        <dbReference type="ChEBI" id="CHEBI:57287"/>
        <dbReference type="ChEBI" id="CHEBI:78449"/>
        <dbReference type="ChEBI" id="CHEBI:88166"/>
        <dbReference type="ChEBI" id="CHEBI:167462"/>
        <dbReference type="EC" id="2.3.1.300"/>
    </reaction>
    <physiologicalReaction direction="left-to-right" evidence="11">
        <dbReference type="Rhea" id="RHEA:42277"/>
    </physiologicalReaction>
</comment>
<keyword evidence="8 14" id="KW-0275">Fatty acid biosynthesis</keyword>
<comment type="catalytic activity">
    <reaction evidence="12">
        <text>2-methylpropanoyl-CoA + malonyl-[ACP] + H(+) = 4-methyl-3-oxopentanoyl-[ACP] + CO2 + CoA</text>
        <dbReference type="Rhea" id="RHEA:42268"/>
        <dbReference type="Rhea" id="RHEA-COMP:9623"/>
        <dbReference type="Rhea" id="RHEA-COMP:9940"/>
        <dbReference type="ChEBI" id="CHEBI:15378"/>
        <dbReference type="ChEBI" id="CHEBI:16526"/>
        <dbReference type="ChEBI" id="CHEBI:57287"/>
        <dbReference type="ChEBI" id="CHEBI:57338"/>
        <dbReference type="ChEBI" id="CHEBI:78449"/>
        <dbReference type="ChEBI" id="CHEBI:78820"/>
        <dbReference type="EC" id="2.3.1.300"/>
    </reaction>
    <physiologicalReaction direction="left-to-right" evidence="12">
        <dbReference type="Rhea" id="RHEA:42269"/>
    </physiologicalReaction>
</comment>
<dbReference type="STRING" id="297318.BK138_32390"/>
<dbReference type="AlphaFoldDB" id="A0A1R1E537"/>
<protein>
    <recommendedName>
        <fullName evidence="14">Beta-ketoacyl-[acyl-carrier-protein] synthase III</fullName>
        <shortName evidence="14">Beta-ketoacyl-ACP synthase III</shortName>
        <shortName evidence="14">KAS III</shortName>
        <ecNumber evidence="14">2.3.1.180</ecNumber>
    </recommendedName>
    <alternativeName>
        <fullName evidence="14">3-oxoacyl-[acyl-carrier-protein] synthase 3</fullName>
    </alternativeName>
    <alternativeName>
        <fullName evidence="14">3-oxoacyl-[acyl-carrier-protein] synthase III</fullName>
    </alternativeName>
</protein>
<evidence type="ECO:0000256" key="12">
    <source>
        <dbReference type="ARBA" id="ARBA00052467"/>
    </source>
</evidence>
<evidence type="ECO:0000256" key="8">
    <source>
        <dbReference type="ARBA" id="ARBA00023160"/>
    </source>
</evidence>
<dbReference type="InterPro" id="IPR004655">
    <property type="entry name" value="FabH"/>
</dbReference>
<dbReference type="Gene3D" id="3.40.47.10">
    <property type="match status" value="1"/>
</dbReference>
<evidence type="ECO:0000256" key="1">
    <source>
        <dbReference type="ARBA" id="ARBA00005194"/>
    </source>
</evidence>
<evidence type="ECO:0000256" key="3">
    <source>
        <dbReference type="ARBA" id="ARBA00022490"/>
    </source>
</evidence>
<feature type="active site" evidence="14">
    <location>
        <position position="281"/>
    </location>
</feature>
<dbReference type="GO" id="GO:0005737">
    <property type="term" value="C:cytoplasm"/>
    <property type="evidence" value="ECO:0007669"/>
    <property type="project" value="UniProtKB-SubCell"/>
</dbReference>
<dbReference type="PANTHER" id="PTHR34069">
    <property type="entry name" value="3-OXOACYL-[ACYL-CARRIER-PROTEIN] SYNTHASE 3"/>
    <property type="match status" value="1"/>
</dbReference>
<dbReference type="GO" id="GO:0044550">
    <property type="term" value="P:secondary metabolite biosynthetic process"/>
    <property type="evidence" value="ECO:0007669"/>
    <property type="project" value="TreeGrafter"/>
</dbReference>
<accession>A0A1R1E537</accession>
<dbReference type="PANTHER" id="PTHR34069:SF2">
    <property type="entry name" value="BETA-KETOACYL-[ACYL-CARRIER-PROTEIN] SYNTHASE III"/>
    <property type="match status" value="1"/>
</dbReference>
<comment type="domain">
    <text evidence="14">The last Arg residue of the ACP-binding site is essential for the weak association between ACP/AcpP and FabH.</text>
</comment>
<dbReference type="EMBL" id="MRTP01000019">
    <property type="protein sequence ID" value="OMF46925.1"/>
    <property type="molecule type" value="Genomic_DNA"/>
</dbReference>
<evidence type="ECO:0000256" key="14">
    <source>
        <dbReference type="HAMAP-Rule" id="MF_01815"/>
    </source>
</evidence>
<comment type="similarity">
    <text evidence="2 14">Belongs to the thiolase-like superfamily. FabH family.</text>
</comment>
<dbReference type="InterPro" id="IPR016039">
    <property type="entry name" value="Thiolase-like"/>
</dbReference>
<dbReference type="Proteomes" id="UP000187172">
    <property type="component" value="Unassembled WGS sequence"/>
</dbReference>
<evidence type="ECO:0000259" key="16">
    <source>
        <dbReference type="Pfam" id="PF08545"/>
    </source>
</evidence>
<keyword evidence="7 14" id="KW-0443">Lipid metabolism</keyword>
<dbReference type="GO" id="GO:0004315">
    <property type="term" value="F:3-oxoacyl-[acyl-carrier-protein] synthase activity"/>
    <property type="evidence" value="ECO:0007669"/>
    <property type="project" value="InterPro"/>
</dbReference>
<feature type="active site" evidence="14">
    <location>
        <position position="251"/>
    </location>
</feature>
<dbReference type="SUPFAM" id="SSF53901">
    <property type="entry name" value="Thiolase-like"/>
    <property type="match status" value="1"/>
</dbReference>
<dbReference type="InterPro" id="IPR013747">
    <property type="entry name" value="ACP_syn_III_C"/>
</dbReference>
<evidence type="ECO:0000256" key="11">
    <source>
        <dbReference type="ARBA" id="ARBA00052407"/>
    </source>
</evidence>